<dbReference type="RefSeq" id="WP_109359405.1">
    <property type="nucleotide sequence ID" value="NZ_QFRJ01000005.1"/>
</dbReference>
<keyword evidence="2" id="KW-1185">Reference proteome</keyword>
<comment type="caution">
    <text evidence="1">The sequence shown here is derived from an EMBL/GenBank/DDBJ whole genome shotgun (WGS) entry which is preliminary data.</text>
</comment>
<reference evidence="1 2" key="1">
    <citation type="submission" date="2018-05" db="EMBL/GenBank/DDBJ databases">
        <title>Brumimicrobium oceani sp. nov., isolated from coastal sediment.</title>
        <authorList>
            <person name="Kou Y."/>
        </authorList>
    </citation>
    <scope>NUCLEOTIDE SEQUENCE [LARGE SCALE GENOMIC DNA]</scope>
    <source>
        <strain evidence="1 2">C305</strain>
    </source>
</reference>
<dbReference type="AlphaFoldDB" id="A0A2U2XD72"/>
<dbReference type="Proteomes" id="UP000245370">
    <property type="component" value="Unassembled WGS sequence"/>
</dbReference>
<protein>
    <submittedName>
        <fullName evidence="1">Uncharacterized protein</fullName>
    </submittedName>
</protein>
<name>A0A2U2XD72_9FLAO</name>
<gene>
    <name evidence="1" type="ORF">DIT68_08690</name>
</gene>
<evidence type="ECO:0000313" key="2">
    <source>
        <dbReference type="Proteomes" id="UP000245370"/>
    </source>
</evidence>
<proteinExistence type="predicted"/>
<dbReference type="EMBL" id="QFRJ01000005">
    <property type="protein sequence ID" value="PWH85700.1"/>
    <property type="molecule type" value="Genomic_DNA"/>
</dbReference>
<reference evidence="1 2" key="2">
    <citation type="submission" date="2018-05" db="EMBL/GenBank/DDBJ databases">
        <authorList>
            <person name="Lanie J.A."/>
            <person name="Ng W.-L."/>
            <person name="Kazmierczak K.M."/>
            <person name="Andrzejewski T.M."/>
            <person name="Davidsen T.M."/>
            <person name="Wayne K.J."/>
            <person name="Tettelin H."/>
            <person name="Glass J.I."/>
            <person name="Rusch D."/>
            <person name="Podicherti R."/>
            <person name="Tsui H.-C.T."/>
            <person name="Winkler M.E."/>
        </authorList>
    </citation>
    <scope>NUCLEOTIDE SEQUENCE [LARGE SCALE GENOMIC DNA]</scope>
    <source>
        <strain evidence="1 2">C305</strain>
    </source>
</reference>
<sequence>MTSEQRIRNNNHRRRVQAAKDNFFLPIKELVKSDFGENYSNYFLSNRKMVEFVSGEQVLLPYQKSILRNAAKKLGLALPEFMVG</sequence>
<accession>A0A2U2XD72</accession>
<dbReference type="OrthoDB" id="9869009at2"/>
<organism evidence="1 2">
    <name type="scientific">Brumimicrobium oceani</name>
    <dbReference type="NCBI Taxonomy" id="2100725"/>
    <lineage>
        <taxon>Bacteria</taxon>
        <taxon>Pseudomonadati</taxon>
        <taxon>Bacteroidota</taxon>
        <taxon>Flavobacteriia</taxon>
        <taxon>Flavobacteriales</taxon>
        <taxon>Crocinitomicaceae</taxon>
        <taxon>Brumimicrobium</taxon>
    </lineage>
</organism>
<evidence type="ECO:0000313" key="1">
    <source>
        <dbReference type="EMBL" id="PWH85700.1"/>
    </source>
</evidence>